<evidence type="ECO:0000256" key="1">
    <source>
        <dbReference type="ARBA" id="ARBA00023002"/>
    </source>
</evidence>
<dbReference type="OrthoDB" id="542013at2759"/>
<dbReference type="GeneID" id="63686091"/>
<evidence type="ECO:0000313" key="3">
    <source>
        <dbReference type="Proteomes" id="UP000030653"/>
    </source>
</evidence>
<accession>M5G1U8</accession>
<keyword evidence="3" id="KW-1185">Reference proteome</keyword>
<protein>
    <submittedName>
        <fullName evidence="2">NADP-binding protein</fullName>
    </submittedName>
</protein>
<dbReference type="RefSeq" id="XP_040631065.1">
    <property type="nucleotide sequence ID" value="XM_040771029.1"/>
</dbReference>
<dbReference type="Gene3D" id="3.40.50.720">
    <property type="entry name" value="NAD(P)-binding Rossmann-like Domain"/>
    <property type="match status" value="1"/>
</dbReference>
<keyword evidence="1" id="KW-0560">Oxidoreductase</keyword>
<organism evidence="2 3">
    <name type="scientific">Dacryopinax primogenitus (strain DJM 731)</name>
    <name type="common">Brown rot fungus</name>
    <dbReference type="NCBI Taxonomy" id="1858805"/>
    <lineage>
        <taxon>Eukaryota</taxon>
        <taxon>Fungi</taxon>
        <taxon>Dikarya</taxon>
        <taxon>Basidiomycota</taxon>
        <taxon>Agaricomycotina</taxon>
        <taxon>Dacrymycetes</taxon>
        <taxon>Dacrymycetales</taxon>
        <taxon>Dacrymycetaceae</taxon>
        <taxon>Dacryopinax</taxon>
    </lineage>
</organism>
<dbReference type="HOGENOM" id="CLU_010194_44_4_1"/>
<dbReference type="Proteomes" id="UP000030653">
    <property type="component" value="Unassembled WGS sequence"/>
</dbReference>
<evidence type="ECO:0000313" key="2">
    <source>
        <dbReference type="EMBL" id="EJU04171.1"/>
    </source>
</evidence>
<proteinExistence type="predicted"/>
<reference evidence="2 3" key="1">
    <citation type="journal article" date="2012" name="Science">
        <title>The Paleozoic origin of enzymatic lignin decomposition reconstructed from 31 fungal genomes.</title>
        <authorList>
            <person name="Floudas D."/>
            <person name="Binder M."/>
            <person name="Riley R."/>
            <person name="Barry K."/>
            <person name="Blanchette R.A."/>
            <person name="Henrissat B."/>
            <person name="Martinez A.T."/>
            <person name="Otillar R."/>
            <person name="Spatafora J.W."/>
            <person name="Yadav J.S."/>
            <person name="Aerts A."/>
            <person name="Benoit I."/>
            <person name="Boyd A."/>
            <person name="Carlson A."/>
            <person name="Copeland A."/>
            <person name="Coutinho P.M."/>
            <person name="de Vries R.P."/>
            <person name="Ferreira P."/>
            <person name="Findley K."/>
            <person name="Foster B."/>
            <person name="Gaskell J."/>
            <person name="Glotzer D."/>
            <person name="Gorecki P."/>
            <person name="Heitman J."/>
            <person name="Hesse C."/>
            <person name="Hori C."/>
            <person name="Igarashi K."/>
            <person name="Jurgens J.A."/>
            <person name="Kallen N."/>
            <person name="Kersten P."/>
            <person name="Kohler A."/>
            <person name="Kuees U."/>
            <person name="Kumar T.K.A."/>
            <person name="Kuo A."/>
            <person name="LaButti K."/>
            <person name="Larrondo L.F."/>
            <person name="Lindquist E."/>
            <person name="Ling A."/>
            <person name="Lombard V."/>
            <person name="Lucas S."/>
            <person name="Lundell T."/>
            <person name="Martin R."/>
            <person name="McLaughlin D.J."/>
            <person name="Morgenstern I."/>
            <person name="Morin E."/>
            <person name="Murat C."/>
            <person name="Nagy L.G."/>
            <person name="Nolan M."/>
            <person name="Ohm R.A."/>
            <person name="Patyshakuliyeva A."/>
            <person name="Rokas A."/>
            <person name="Ruiz-Duenas F.J."/>
            <person name="Sabat G."/>
            <person name="Salamov A."/>
            <person name="Samejima M."/>
            <person name="Schmutz J."/>
            <person name="Slot J.C."/>
            <person name="St John F."/>
            <person name="Stenlid J."/>
            <person name="Sun H."/>
            <person name="Sun S."/>
            <person name="Syed K."/>
            <person name="Tsang A."/>
            <person name="Wiebenga A."/>
            <person name="Young D."/>
            <person name="Pisabarro A."/>
            <person name="Eastwood D.C."/>
            <person name="Martin F."/>
            <person name="Cullen D."/>
            <person name="Grigoriev I.V."/>
            <person name="Hibbett D.S."/>
        </authorList>
    </citation>
    <scope>NUCLEOTIDE SEQUENCE [LARGE SCALE GENOMIC DNA]</scope>
    <source>
        <strain evidence="2 3">DJM-731 SS1</strain>
    </source>
</reference>
<dbReference type="InterPro" id="IPR002347">
    <property type="entry name" value="SDR_fam"/>
</dbReference>
<dbReference type="PANTHER" id="PTHR43157:SF31">
    <property type="entry name" value="PHOSPHATIDYLINOSITOL-GLYCAN BIOSYNTHESIS CLASS F PROTEIN"/>
    <property type="match status" value="1"/>
</dbReference>
<dbReference type="SUPFAM" id="SSF51735">
    <property type="entry name" value="NAD(P)-binding Rossmann-fold domains"/>
    <property type="match status" value="1"/>
</dbReference>
<gene>
    <name evidence="2" type="ORF">DACRYDRAFT_14338</name>
</gene>
<name>M5G1U8_DACPD</name>
<dbReference type="AlphaFoldDB" id="M5G1U8"/>
<dbReference type="GO" id="GO:0016491">
    <property type="term" value="F:oxidoreductase activity"/>
    <property type="evidence" value="ECO:0007669"/>
    <property type="project" value="UniProtKB-KW"/>
</dbReference>
<dbReference type="STRING" id="1858805.M5G1U8"/>
<dbReference type="PANTHER" id="PTHR43157">
    <property type="entry name" value="PHOSPHATIDYLINOSITOL-GLYCAN BIOSYNTHESIS CLASS F PROTEIN-RELATED"/>
    <property type="match status" value="1"/>
</dbReference>
<sequence length="343" mass="38088">MSVNLASILYHQWVPLPRVSSFSRPLTGRTVILTGGNVGLGFEAAKHLASLGPARLIIARRSTARGAEAVKKIQEAAKGKVGKVECWEVDEASFASVTAFGDRFEREGGGKLDLLVLNAAVGMYERQETADGWELMLQVNHLSTCLLALRLLPFLSKARADPPPPRIVIVDSGAHRWIKDLPEANTDAPSILKLLSSKENCAEEGKIQNWYPLTKLFNVFFCIELSERLSADSAISMATVNPGFCRSSLARHIRTWGFWFMTVLFARTTEMGSRTLVWTSVTKDLDGKSGKYTENCMVTEPGLFVMSEQGKKARGKVWDDTIEQLSLVDPEVPKIVKQYLRWE</sequence>
<dbReference type="Pfam" id="PF00106">
    <property type="entry name" value="adh_short"/>
    <property type="match status" value="1"/>
</dbReference>
<dbReference type="InterPro" id="IPR036291">
    <property type="entry name" value="NAD(P)-bd_dom_sf"/>
</dbReference>
<dbReference type="EMBL" id="JH795858">
    <property type="protein sequence ID" value="EJU04171.1"/>
    <property type="molecule type" value="Genomic_DNA"/>
</dbReference>
<dbReference type="PRINTS" id="PR00081">
    <property type="entry name" value="GDHRDH"/>
</dbReference>
<dbReference type="OMA" id="WEEMLAI"/>